<dbReference type="Proteomes" id="UP000237846">
    <property type="component" value="Unassembled WGS sequence"/>
</dbReference>
<sequence>MTPGTSVRTPTDTKNLQAEHITMSAPEWNAFVRAIRDDAL</sequence>
<organism evidence="2 3">
    <name type="scientific">Allonocardiopsis opalescens</name>
    <dbReference type="NCBI Taxonomy" id="1144618"/>
    <lineage>
        <taxon>Bacteria</taxon>
        <taxon>Bacillati</taxon>
        <taxon>Actinomycetota</taxon>
        <taxon>Actinomycetes</taxon>
        <taxon>Streptosporangiales</taxon>
        <taxon>Allonocardiopsis</taxon>
    </lineage>
</organism>
<dbReference type="EMBL" id="PVZC01000001">
    <property type="protein sequence ID" value="PRY01568.1"/>
    <property type="molecule type" value="Genomic_DNA"/>
</dbReference>
<evidence type="ECO:0000313" key="3">
    <source>
        <dbReference type="Proteomes" id="UP000237846"/>
    </source>
</evidence>
<proteinExistence type="predicted"/>
<keyword evidence="3" id="KW-1185">Reference proteome</keyword>
<protein>
    <submittedName>
        <fullName evidence="2">Uncharacterized protein</fullName>
    </submittedName>
</protein>
<accession>A0A2T0QCE2</accession>
<feature type="region of interest" description="Disordered" evidence="1">
    <location>
        <begin position="1"/>
        <end position="21"/>
    </location>
</feature>
<gene>
    <name evidence="2" type="ORF">CLV72_101151</name>
</gene>
<reference evidence="2 3" key="1">
    <citation type="submission" date="2018-03" db="EMBL/GenBank/DDBJ databases">
        <title>Genomic Encyclopedia of Archaeal and Bacterial Type Strains, Phase II (KMG-II): from individual species to whole genera.</title>
        <authorList>
            <person name="Goeker M."/>
        </authorList>
    </citation>
    <scope>NUCLEOTIDE SEQUENCE [LARGE SCALE GENOMIC DNA]</scope>
    <source>
        <strain evidence="2 3">DSM 45601</strain>
    </source>
</reference>
<evidence type="ECO:0000256" key="1">
    <source>
        <dbReference type="SAM" id="MobiDB-lite"/>
    </source>
</evidence>
<evidence type="ECO:0000313" key="2">
    <source>
        <dbReference type="EMBL" id="PRY01568.1"/>
    </source>
</evidence>
<feature type="compositionally biased region" description="Polar residues" evidence="1">
    <location>
        <begin position="1"/>
        <end position="16"/>
    </location>
</feature>
<name>A0A2T0QCE2_9ACTN</name>
<comment type="caution">
    <text evidence="2">The sequence shown here is derived from an EMBL/GenBank/DDBJ whole genome shotgun (WGS) entry which is preliminary data.</text>
</comment>
<dbReference type="AlphaFoldDB" id="A0A2T0QCE2"/>